<dbReference type="AlphaFoldDB" id="A0A381FDT6"/>
<dbReference type="Proteomes" id="UP000185725">
    <property type="component" value="Unassembled WGS sequence"/>
</dbReference>
<evidence type="ECO:0000313" key="1">
    <source>
        <dbReference type="EMBL" id="SIQ21748.1"/>
    </source>
</evidence>
<evidence type="ECO:0000313" key="4">
    <source>
        <dbReference type="Proteomes" id="UP000255231"/>
    </source>
</evidence>
<reference evidence="2 4" key="2">
    <citation type="submission" date="2018-06" db="EMBL/GenBank/DDBJ databases">
        <authorList>
            <consortium name="Pathogen Informatics"/>
            <person name="Doyle S."/>
        </authorList>
    </citation>
    <scope>NUCLEOTIDE SEQUENCE [LARGE SCALE GENOMIC DNA]</scope>
    <source>
        <strain evidence="2 4">NCTC13560</strain>
    </source>
</reference>
<dbReference type="GeneID" id="303674042"/>
<reference evidence="1 3" key="1">
    <citation type="submission" date="2017-01" db="EMBL/GenBank/DDBJ databases">
        <authorList>
            <person name="Varghese N."/>
            <person name="Submissions S."/>
        </authorList>
    </citation>
    <scope>NUCLEOTIDE SEQUENCE [LARGE SCALE GENOMIC DNA]</scope>
    <source>
        <strain evidence="1 3">ATCC 27950</strain>
    </source>
</reference>
<dbReference type="EMBL" id="UFVS01000001">
    <property type="protein sequence ID" value="SUX44628.1"/>
    <property type="molecule type" value="Genomic_DNA"/>
</dbReference>
<name>A0A381FDT6_9FLAO</name>
<accession>A0A381FDT6</accession>
<evidence type="ECO:0000313" key="2">
    <source>
        <dbReference type="EMBL" id="SUX44628.1"/>
    </source>
</evidence>
<dbReference type="EMBL" id="FTMF01000003">
    <property type="protein sequence ID" value="SIQ21748.1"/>
    <property type="molecule type" value="Genomic_DNA"/>
</dbReference>
<evidence type="ECO:0000313" key="3">
    <source>
        <dbReference type="Proteomes" id="UP000185725"/>
    </source>
</evidence>
<dbReference type="Proteomes" id="UP000255231">
    <property type="component" value="Unassembled WGS sequence"/>
</dbReference>
<sequence>MNYKEALARTLKLQEYAAEYNHKDIQYIVVPAAYQEMEKFLKDYKDHKEPDCRQYSVDGNFSVYRTEISPDSKTVTLKDFANK</sequence>
<protein>
    <submittedName>
        <fullName evidence="2">Uncharacterized protein</fullName>
    </submittedName>
</protein>
<dbReference type="KEGG" id="cil:EG358_10065"/>
<keyword evidence="3" id="KW-1185">Reference proteome</keyword>
<gene>
    <name evidence="2" type="ORF">NCTC13560_02637</name>
    <name evidence="1" type="ORF">SAMN05421682_103200</name>
</gene>
<proteinExistence type="predicted"/>
<dbReference type="RefSeq" id="WP_076559157.1">
    <property type="nucleotide sequence ID" value="NZ_CP033929.1"/>
</dbReference>
<organism evidence="2 4">
    <name type="scientific">Chryseobacterium indoltheticum</name>
    <dbReference type="NCBI Taxonomy" id="254"/>
    <lineage>
        <taxon>Bacteria</taxon>
        <taxon>Pseudomonadati</taxon>
        <taxon>Bacteroidota</taxon>
        <taxon>Flavobacteriia</taxon>
        <taxon>Flavobacteriales</taxon>
        <taxon>Weeksellaceae</taxon>
        <taxon>Chryseobacterium group</taxon>
        <taxon>Chryseobacterium</taxon>
    </lineage>
</organism>